<keyword evidence="2" id="KW-0808">Transferase</keyword>
<comment type="caution">
    <text evidence="2">The sequence shown here is derived from an EMBL/GenBank/DDBJ whole genome shotgun (WGS) entry which is preliminary data.</text>
</comment>
<proteinExistence type="predicted"/>
<protein>
    <submittedName>
        <fullName evidence="2">Methyltransferase family protein</fullName>
    </submittedName>
</protein>
<dbReference type="CDD" id="cd02440">
    <property type="entry name" value="AdoMet_MTases"/>
    <property type="match status" value="1"/>
</dbReference>
<evidence type="ECO:0000313" key="2">
    <source>
        <dbReference type="EMBL" id="TWA77045.1"/>
    </source>
</evidence>
<dbReference type="SUPFAM" id="SSF53335">
    <property type="entry name" value="S-adenosyl-L-methionine-dependent methyltransferases"/>
    <property type="match status" value="1"/>
</dbReference>
<evidence type="ECO:0000313" key="3">
    <source>
        <dbReference type="Proteomes" id="UP000318529"/>
    </source>
</evidence>
<name>A0A560BWQ4_AZOBR</name>
<dbReference type="PANTHER" id="PTHR43861">
    <property type="entry name" value="TRANS-ACONITATE 2-METHYLTRANSFERASE-RELATED"/>
    <property type="match status" value="1"/>
</dbReference>
<dbReference type="AlphaFoldDB" id="A0A560BWQ4"/>
<keyword evidence="2" id="KW-0489">Methyltransferase</keyword>
<evidence type="ECO:0000259" key="1">
    <source>
        <dbReference type="Pfam" id="PF08241"/>
    </source>
</evidence>
<dbReference type="InterPro" id="IPR029063">
    <property type="entry name" value="SAM-dependent_MTases_sf"/>
</dbReference>
<dbReference type="GO" id="GO:0008757">
    <property type="term" value="F:S-adenosylmethionine-dependent methyltransferase activity"/>
    <property type="evidence" value="ECO:0007669"/>
    <property type="project" value="InterPro"/>
</dbReference>
<sequence length="221" mass="25318">MARIDFIQSLHSSTRRNYVQRVVEHDKAECAEVARRFGRDYWDGERRFGYGGYRYDGRWRPVAERIAAHYGLKAGDRLLDIGCGKGFLLYEFTQVVPGIEVAGIDVSEYGIANAKEEIRPFLQVGDCRSLPYPEGSFDAVISLGTFHNLPIEGVFQALSEMQRVGRGDRKYFMVESFRDEREKANLLYWQLTCLSFHSPESWAWIADGAGYTGDHGFIFFD</sequence>
<dbReference type="InterPro" id="IPR013216">
    <property type="entry name" value="Methyltransf_11"/>
</dbReference>
<reference evidence="2 3" key="1">
    <citation type="submission" date="2019-06" db="EMBL/GenBank/DDBJ databases">
        <title>Genomic Encyclopedia of Type Strains, Phase IV (KMG-V): Genome sequencing to study the core and pangenomes of soil and plant-associated prokaryotes.</title>
        <authorList>
            <person name="Whitman W."/>
        </authorList>
    </citation>
    <scope>NUCLEOTIDE SEQUENCE [LARGE SCALE GENOMIC DNA]</scope>
    <source>
        <strain evidence="2 3">BR 11650</strain>
    </source>
</reference>
<dbReference type="Gene3D" id="3.40.50.150">
    <property type="entry name" value="Vaccinia Virus protein VP39"/>
    <property type="match status" value="1"/>
</dbReference>
<dbReference type="PANTHER" id="PTHR43861:SF1">
    <property type="entry name" value="TRANS-ACONITATE 2-METHYLTRANSFERASE"/>
    <property type="match status" value="1"/>
</dbReference>
<feature type="domain" description="Methyltransferase type 11" evidence="1">
    <location>
        <begin position="79"/>
        <end position="166"/>
    </location>
</feature>
<dbReference type="GO" id="GO:0032259">
    <property type="term" value="P:methylation"/>
    <property type="evidence" value="ECO:0007669"/>
    <property type="project" value="UniProtKB-KW"/>
</dbReference>
<dbReference type="RefSeq" id="WP_145689660.1">
    <property type="nucleotide sequence ID" value="NZ_VITH01000016.1"/>
</dbReference>
<organism evidence="2 3">
    <name type="scientific">Azospirillum brasilense</name>
    <dbReference type="NCBI Taxonomy" id="192"/>
    <lineage>
        <taxon>Bacteria</taxon>
        <taxon>Pseudomonadati</taxon>
        <taxon>Pseudomonadota</taxon>
        <taxon>Alphaproteobacteria</taxon>
        <taxon>Rhodospirillales</taxon>
        <taxon>Azospirillaceae</taxon>
        <taxon>Azospirillum</taxon>
    </lineage>
</organism>
<accession>A0A560BWQ4</accession>
<dbReference type="Proteomes" id="UP000318529">
    <property type="component" value="Unassembled WGS sequence"/>
</dbReference>
<gene>
    <name evidence="2" type="ORF">FBZ83_11637</name>
</gene>
<dbReference type="Pfam" id="PF08241">
    <property type="entry name" value="Methyltransf_11"/>
    <property type="match status" value="1"/>
</dbReference>
<dbReference type="EMBL" id="VITH01000016">
    <property type="protein sequence ID" value="TWA77045.1"/>
    <property type="molecule type" value="Genomic_DNA"/>
</dbReference>